<dbReference type="Gene3D" id="3.20.20.150">
    <property type="entry name" value="Divalent-metal-dependent TIM barrel enzymes"/>
    <property type="match status" value="1"/>
</dbReference>
<dbReference type="EMBL" id="AGSN01000064">
    <property type="protein sequence ID" value="EHH12900.1"/>
    <property type="molecule type" value="Genomic_DNA"/>
</dbReference>
<dbReference type="GO" id="GO:0016853">
    <property type="term" value="F:isomerase activity"/>
    <property type="evidence" value="ECO:0007669"/>
    <property type="project" value="UniProtKB-KW"/>
</dbReference>
<keyword evidence="1" id="KW-0413">Isomerase</keyword>
<gene>
    <name evidence="1" type="ORF">MEA186_06418</name>
</gene>
<sequence>MSARLTILNSMAGDDFASALDQHLAWGLSDLDLRDGIYGHWLASLPKSDAMKAEAQIRERGLSVHCLSTSIFYGEIGNGRDAFCAEHVAELEHIIPLIDVFQPKFVRLLAPQLSARPSDDTAIEVMKNKYPWVFDLFRDAIGRIRAAGASATIENEAWHCVLSRPREFTQFFDELGLGDAVKLTWDVQNQWATGVFPSLETLNLIEPLVAYYHVKGGQHADESRRLSWNVALEDASWPIGQITQEVVARGLSPVICINPAQHGEDKPGYDYQGIVERDIAFMRTIKGIA</sequence>
<dbReference type="InterPro" id="IPR036237">
    <property type="entry name" value="Xyl_isomerase-like_sf"/>
</dbReference>
<dbReference type="SUPFAM" id="SSF51658">
    <property type="entry name" value="Xylose isomerase-like"/>
    <property type="match status" value="1"/>
</dbReference>
<evidence type="ECO:0000313" key="2">
    <source>
        <dbReference type="Proteomes" id="UP000002949"/>
    </source>
</evidence>
<accession>G6Y5S4</accession>
<dbReference type="OrthoDB" id="2596839at2"/>
<organism evidence="1 2">
    <name type="scientific">Mesorhizobium amorphae CCNWGS0123</name>
    <dbReference type="NCBI Taxonomy" id="1082933"/>
    <lineage>
        <taxon>Bacteria</taxon>
        <taxon>Pseudomonadati</taxon>
        <taxon>Pseudomonadota</taxon>
        <taxon>Alphaproteobacteria</taxon>
        <taxon>Hyphomicrobiales</taxon>
        <taxon>Phyllobacteriaceae</taxon>
        <taxon>Mesorhizobium</taxon>
    </lineage>
</organism>
<dbReference type="eggNOG" id="COG1082">
    <property type="taxonomic scope" value="Bacteria"/>
</dbReference>
<reference evidence="1 2" key="1">
    <citation type="journal article" date="2012" name="J. Bacteriol.">
        <title>Draft Genome Sequence of Plant Growth-Promoting Rhizobium Mesorhizobium amorphae, Isolated from Zinc-Lead Mine Tailings.</title>
        <authorList>
            <person name="Hao X."/>
            <person name="Lin Y."/>
            <person name="Johnstone L."/>
            <person name="Baltrus D.A."/>
            <person name="Miller S.J."/>
            <person name="Wei G."/>
            <person name="Rensing C."/>
        </authorList>
    </citation>
    <scope>NUCLEOTIDE SEQUENCE [LARGE SCALE GENOMIC DNA]</scope>
    <source>
        <strain evidence="1 2">CCNWGS0123</strain>
    </source>
</reference>
<keyword evidence="2" id="KW-1185">Reference proteome</keyword>
<protein>
    <submittedName>
        <fullName evidence="1">Xylose isomerase-like TIM barrel domain-containing protein</fullName>
    </submittedName>
</protein>
<dbReference type="Proteomes" id="UP000002949">
    <property type="component" value="Unassembled WGS sequence"/>
</dbReference>
<name>G6Y5S4_9HYPH</name>
<dbReference type="RefSeq" id="WP_006200720.1">
    <property type="nucleotide sequence ID" value="NZ_AGSN01000064.1"/>
</dbReference>
<proteinExistence type="predicted"/>
<evidence type="ECO:0000313" key="1">
    <source>
        <dbReference type="EMBL" id="EHH12900.1"/>
    </source>
</evidence>
<dbReference type="PATRIC" id="fig|1082933.3.peg.1215"/>
<dbReference type="AlphaFoldDB" id="G6Y5S4"/>